<dbReference type="InterPro" id="IPR050361">
    <property type="entry name" value="MPP/UQCRC_Complex"/>
</dbReference>
<feature type="signal peptide" evidence="5">
    <location>
        <begin position="1"/>
        <end position="20"/>
    </location>
</feature>
<evidence type="ECO:0000256" key="4">
    <source>
        <dbReference type="RuleBase" id="RU004447"/>
    </source>
</evidence>
<dbReference type="GO" id="GO:0004222">
    <property type="term" value="F:metalloendopeptidase activity"/>
    <property type="evidence" value="ECO:0007669"/>
    <property type="project" value="InterPro"/>
</dbReference>
<reference evidence="8 9" key="1">
    <citation type="submission" date="2020-02" db="EMBL/GenBank/DDBJ databases">
        <authorList>
            <person name="Dziuba M."/>
            <person name="Kuznetsov B."/>
            <person name="Mardanov A."/>
            <person name="Ravin N."/>
            <person name="Grouzdev D."/>
        </authorList>
    </citation>
    <scope>NUCLEOTIDE SEQUENCE [LARGE SCALE GENOMIC DNA]</scope>
    <source>
        <strain evidence="8 9">SpK</strain>
    </source>
</reference>
<evidence type="ECO:0000256" key="3">
    <source>
        <dbReference type="ARBA" id="ARBA00023049"/>
    </source>
</evidence>
<comment type="cofactor">
    <cofactor evidence="1">
        <name>Zn(2+)</name>
        <dbReference type="ChEBI" id="CHEBI:29105"/>
    </cofactor>
</comment>
<feature type="domain" description="Peptidase M16 N-terminal" evidence="6">
    <location>
        <begin position="36"/>
        <end position="181"/>
    </location>
</feature>
<evidence type="ECO:0000259" key="7">
    <source>
        <dbReference type="Pfam" id="PF05193"/>
    </source>
</evidence>
<dbReference type="PROSITE" id="PS00143">
    <property type="entry name" value="INSULINASE"/>
    <property type="match status" value="1"/>
</dbReference>
<feature type="domain" description="Peptidase M16 C-terminal" evidence="7">
    <location>
        <begin position="189"/>
        <end position="373"/>
    </location>
</feature>
<dbReference type="AlphaFoldDB" id="A0A7C9UYJ0"/>
<keyword evidence="3" id="KW-0482">Metalloprotease</keyword>
<dbReference type="PANTHER" id="PTHR11851:SF49">
    <property type="entry name" value="MITOCHONDRIAL-PROCESSING PEPTIDASE SUBUNIT ALPHA"/>
    <property type="match status" value="1"/>
</dbReference>
<evidence type="ECO:0000259" key="6">
    <source>
        <dbReference type="Pfam" id="PF00675"/>
    </source>
</evidence>
<dbReference type="InterPro" id="IPR011765">
    <property type="entry name" value="Pept_M16_N"/>
</dbReference>
<dbReference type="InterPro" id="IPR001431">
    <property type="entry name" value="Pept_M16_Zn_BS"/>
</dbReference>
<evidence type="ECO:0000256" key="2">
    <source>
        <dbReference type="ARBA" id="ARBA00007261"/>
    </source>
</evidence>
<dbReference type="SUPFAM" id="SSF63411">
    <property type="entry name" value="LuxS/MPP-like metallohydrolase"/>
    <property type="match status" value="2"/>
</dbReference>
<keyword evidence="9" id="KW-1185">Reference proteome</keyword>
<feature type="chain" id="PRO_5028929339" evidence="5">
    <location>
        <begin position="21"/>
        <end position="461"/>
    </location>
</feature>
<protein>
    <submittedName>
        <fullName evidence="8">Insulinase family protein</fullName>
    </submittedName>
</protein>
<evidence type="ECO:0000313" key="9">
    <source>
        <dbReference type="Proteomes" id="UP000480684"/>
    </source>
</evidence>
<dbReference type="PANTHER" id="PTHR11851">
    <property type="entry name" value="METALLOPROTEASE"/>
    <property type="match status" value="1"/>
</dbReference>
<evidence type="ECO:0000256" key="1">
    <source>
        <dbReference type="ARBA" id="ARBA00001947"/>
    </source>
</evidence>
<dbReference type="RefSeq" id="WP_163682695.1">
    <property type="nucleotide sequence ID" value="NZ_JAAIYP010000045.1"/>
</dbReference>
<dbReference type="Pfam" id="PF05193">
    <property type="entry name" value="Peptidase_M16_C"/>
    <property type="match status" value="1"/>
</dbReference>
<dbReference type="Pfam" id="PF00675">
    <property type="entry name" value="Peptidase_M16"/>
    <property type="match status" value="1"/>
</dbReference>
<evidence type="ECO:0000256" key="5">
    <source>
        <dbReference type="SAM" id="SignalP"/>
    </source>
</evidence>
<comment type="similarity">
    <text evidence="2 4">Belongs to the peptidase M16 family.</text>
</comment>
<gene>
    <name evidence="8" type="ORF">G4223_18210</name>
</gene>
<comment type="caution">
    <text evidence="8">The sequence shown here is derived from an EMBL/GenBank/DDBJ whole genome shotgun (WGS) entry which is preliminary data.</text>
</comment>
<keyword evidence="3" id="KW-0378">Hydrolase</keyword>
<dbReference type="GO" id="GO:0046872">
    <property type="term" value="F:metal ion binding"/>
    <property type="evidence" value="ECO:0007669"/>
    <property type="project" value="InterPro"/>
</dbReference>
<dbReference type="Gene3D" id="3.30.830.10">
    <property type="entry name" value="Metalloenzyme, LuxS/M16 peptidase-like"/>
    <property type="match status" value="2"/>
</dbReference>
<proteinExistence type="inferred from homology"/>
<keyword evidence="3" id="KW-0645">Protease</keyword>
<dbReference type="EMBL" id="JAAIYP010000045">
    <property type="protein sequence ID" value="NFV82049.1"/>
    <property type="molecule type" value="Genomic_DNA"/>
</dbReference>
<keyword evidence="5" id="KW-0732">Signal</keyword>
<name>A0A7C9UYJ0_9PROT</name>
<dbReference type="GO" id="GO:0006508">
    <property type="term" value="P:proteolysis"/>
    <property type="evidence" value="ECO:0007669"/>
    <property type="project" value="InterPro"/>
</dbReference>
<sequence>MKLARLALAAALLSPLPAAAQVFNPTTYRLDNGLQVVVVENHRAPIVSHMVWYRVGAADEVPGKSGIAHLLEHLMFKGTPSVPPGEFSKIVARMGGRDNAFTSSDYTAYYQNVAADRLEAVMKMEADRMRNLTLDDSNVTTERAVVEEERRSRTDNNPQALLAEQVEAALYLNHPYRRPIIGWASEIASLSRQDALDFYKRWYAPNNAILVVAGDVQPEKVRQLAETYYGPLKPENVPERQRIEEPPPVAARIVTLSDARVQQPSWGRSYLAPSYASAADKAQPYALEVLSEILGGNTTARLYKSLVVEQGVATSASAWYDPSSLDHTTFGVAATPRPGIAMDKLQAAMDKEIARVLEKGIDAAEVERAKERLRANVVYARDSLHTAAQVLGQALTTGQTVEDVEAWPARIAAVDAAQVNAAARAVLDAKASVTGVLLPVPGVETAAARPAPMQPAAKEVR</sequence>
<dbReference type="InterPro" id="IPR011249">
    <property type="entry name" value="Metalloenz_LuxS/M16"/>
</dbReference>
<dbReference type="InterPro" id="IPR007863">
    <property type="entry name" value="Peptidase_M16_C"/>
</dbReference>
<evidence type="ECO:0000313" key="8">
    <source>
        <dbReference type="EMBL" id="NFV82049.1"/>
    </source>
</evidence>
<accession>A0A7C9UYJ0</accession>
<organism evidence="8 9">
    <name type="scientific">Magnetospirillum aberrantis SpK</name>
    <dbReference type="NCBI Taxonomy" id="908842"/>
    <lineage>
        <taxon>Bacteria</taxon>
        <taxon>Pseudomonadati</taxon>
        <taxon>Pseudomonadota</taxon>
        <taxon>Alphaproteobacteria</taxon>
        <taxon>Rhodospirillales</taxon>
        <taxon>Rhodospirillaceae</taxon>
        <taxon>Magnetospirillum</taxon>
    </lineage>
</organism>
<dbReference type="Proteomes" id="UP000480684">
    <property type="component" value="Unassembled WGS sequence"/>
</dbReference>